<protein>
    <submittedName>
        <fullName evidence="1">Uncharacterized protein</fullName>
    </submittedName>
</protein>
<accession>A0A5B7DB77</accession>
<organism evidence="1 2">
    <name type="scientific">Portunus trituberculatus</name>
    <name type="common">Swimming crab</name>
    <name type="synonym">Neptunus trituberculatus</name>
    <dbReference type="NCBI Taxonomy" id="210409"/>
    <lineage>
        <taxon>Eukaryota</taxon>
        <taxon>Metazoa</taxon>
        <taxon>Ecdysozoa</taxon>
        <taxon>Arthropoda</taxon>
        <taxon>Crustacea</taxon>
        <taxon>Multicrustacea</taxon>
        <taxon>Malacostraca</taxon>
        <taxon>Eumalacostraca</taxon>
        <taxon>Eucarida</taxon>
        <taxon>Decapoda</taxon>
        <taxon>Pleocyemata</taxon>
        <taxon>Brachyura</taxon>
        <taxon>Eubrachyura</taxon>
        <taxon>Portunoidea</taxon>
        <taxon>Portunidae</taxon>
        <taxon>Portuninae</taxon>
        <taxon>Portunus</taxon>
    </lineage>
</organism>
<dbReference type="EMBL" id="VSRR010000673">
    <property type="protein sequence ID" value="MPC18366.1"/>
    <property type="molecule type" value="Genomic_DNA"/>
</dbReference>
<name>A0A5B7DB77_PORTR</name>
<evidence type="ECO:0000313" key="1">
    <source>
        <dbReference type="EMBL" id="MPC18366.1"/>
    </source>
</evidence>
<proteinExistence type="predicted"/>
<dbReference type="Proteomes" id="UP000324222">
    <property type="component" value="Unassembled WGS sequence"/>
</dbReference>
<reference evidence="1 2" key="1">
    <citation type="submission" date="2019-05" db="EMBL/GenBank/DDBJ databases">
        <title>Another draft genome of Portunus trituberculatus and its Hox gene families provides insights of decapod evolution.</title>
        <authorList>
            <person name="Jeong J.-H."/>
            <person name="Song I."/>
            <person name="Kim S."/>
            <person name="Choi T."/>
            <person name="Kim D."/>
            <person name="Ryu S."/>
            <person name="Kim W."/>
        </authorList>
    </citation>
    <scope>NUCLEOTIDE SEQUENCE [LARGE SCALE GENOMIC DNA]</scope>
    <source>
        <tissue evidence="1">Muscle</tissue>
    </source>
</reference>
<evidence type="ECO:0000313" key="2">
    <source>
        <dbReference type="Proteomes" id="UP000324222"/>
    </source>
</evidence>
<keyword evidence="2" id="KW-1185">Reference proteome</keyword>
<dbReference type="AlphaFoldDB" id="A0A5B7DB77"/>
<comment type="caution">
    <text evidence="1">The sequence shown here is derived from an EMBL/GenBank/DDBJ whole genome shotgun (WGS) entry which is preliminary data.</text>
</comment>
<gene>
    <name evidence="1" type="ORF">E2C01_011245</name>
</gene>
<sequence>MPKAHHRAVCAPCTGIPDATVFCLCHWVRSGAFQQPPVLTSNARPIPSSLWQFIPSRFGPSGCAFIYLPHSPVAAPYTPGLTTIADTCVREERTGRTPTRSPQTKYSPGVYVIGAPTLRCDGVVKY</sequence>